<organism evidence="2 3">
    <name type="scientific">Catenulispora yoronensis</name>
    <dbReference type="NCBI Taxonomy" id="450799"/>
    <lineage>
        <taxon>Bacteria</taxon>
        <taxon>Bacillati</taxon>
        <taxon>Actinomycetota</taxon>
        <taxon>Actinomycetes</taxon>
        <taxon>Catenulisporales</taxon>
        <taxon>Catenulisporaceae</taxon>
        <taxon>Catenulispora</taxon>
    </lineage>
</organism>
<evidence type="ECO:0000313" key="3">
    <source>
        <dbReference type="Proteomes" id="UP001500751"/>
    </source>
</evidence>
<name>A0ABN2V717_9ACTN</name>
<feature type="domain" description="HNH nuclease" evidence="1">
    <location>
        <begin position="14"/>
        <end position="62"/>
    </location>
</feature>
<dbReference type="CDD" id="cd00085">
    <property type="entry name" value="HNHc"/>
    <property type="match status" value="1"/>
</dbReference>
<dbReference type="Pfam" id="PF13391">
    <property type="entry name" value="HNH_2"/>
    <property type="match status" value="1"/>
</dbReference>
<reference evidence="2 3" key="1">
    <citation type="journal article" date="2019" name="Int. J. Syst. Evol. Microbiol.">
        <title>The Global Catalogue of Microorganisms (GCM) 10K type strain sequencing project: providing services to taxonomists for standard genome sequencing and annotation.</title>
        <authorList>
            <consortium name="The Broad Institute Genomics Platform"/>
            <consortium name="The Broad Institute Genome Sequencing Center for Infectious Disease"/>
            <person name="Wu L."/>
            <person name="Ma J."/>
        </authorList>
    </citation>
    <scope>NUCLEOTIDE SEQUENCE [LARGE SCALE GENOMIC DNA]</scope>
    <source>
        <strain evidence="2 3">JCM 16014</strain>
    </source>
</reference>
<dbReference type="EMBL" id="BAAAQN010000056">
    <property type="protein sequence ID" value="GAA2053226.1"/>
    <property type="molecule type" value="Genomic_DNA"/>
</dbReference>
<dbReference type="Proteomes" id="UP001500751">
    <property type="component" value="Unassembled WGS sequence"/>
</dbReference>
<sequence>MCRQMLATEEQSADDPSVFGEEAHIVGRSANGPRGSEVVPDVDGYENLILLCSKHHKQIDDQVNHFTSDRLRSIKTQHEKWVKDMDLRAGPARFITDPTKPLSEKLELFTSGEGLWALIDGTLVIYPAWPRGLPEEAADAVAGFLDSVTDWTDVVGGVGVSHSAKRDAIKGLTSGILEIAQYGLIVGGRRRHCMMVGGDAEPQAILGADIEVQPFEALQMANDDAHSDST</sequence>
<evidence type="ECO:0000313" key="2">
    <source>
        <dbReference type="EMBL" id="GAA2053226.1"/>
    </source>
</evidence>
<evidence type="ECO:0000259" key="1">
    <source>
        <dbReference type="Pfam" id="PF13391"/>
    </source>
</evidence>
<gene>
    <name evidence="2" type="ORF">GCM10009839_71210</name>
</gene>
<accession>A0ABN2V717</accession>
<dbReference type="InterPro" id="IPR003615">
    <property type="entry name" value="HNH_nuc"/>
</dbReference>
<comment type="caution">
    <text evidence="2">The sequence shown here is derived from an EMBL/GenBank/DDBJ whole genome shotgun (WGS) entry which is preliminary data.</text>
</comment>
<protein>
    <recommendedName>
        <fullName evidence="1">HNH nuclease domain-containing protein</fullName>
    </recommendedName>
</protein>
<keyword evidence="3" id="KW-1185">Reference proteome</keyword>
<proteinExistence type="predicted"/>